<dbReference type="SUPFAM" id="SSF81606">
    <property type="entry name" value="PP2C-like"/>
    <property type="match status" value="1"/>
</dbReference>
<name>A0A127JRI7_9BURK</name>
<dbReference type="PROSITE" id="PS51746">
    <property type="entry name" value="PPM_2"/>
    <property type="match status" value="1"/>
</dbReference>
<evidence type="ECO:0000313" key="2">
    <source>
        <dbReference type="EMBL" id="AMO22644.1"/>
    </source>
</evidence>
<dbReference type="SMART" id="SM00332">
    <property type="entry name" value="PP2Cc"/>
    <property type="match status" value="1"/>
</dbReference>
<feature type="domain" description="PPM-type phosphatase" evidence="1">
    <location>
        <begin position="7"/>
        <end position="246"/>
    </location>
</feature>
<gene>
    <name evidence="2" type="ORF">UC35_06785</name>
</gene>
<evidence type="ECO:0000259" key="1">
    <source>
        <dbReference type="PROSITE" id="PS51746"/>
    </source>
</evidence>
<protein>
    <recommendedName>
        <fullName evidence="1">PPM-type phosphatase domain-containing protein</fullName>
    </recommendedName>
</protein>
<dbReference type="EMBL" id="CP010951">
    <property type="protein sequence ID" value="AMO22644.1"/>
    <property type="molecule type" value="Genomic_DNA"/>
</dbReference>
<dbReference type="Pfam" id="PF13672">
    <property type="entry name" value="PP2C_2"/>
    <property type="match status" value="1"/>
</dbReference>
<accession>A0A127JRI7</accession>
<sequence length="246" mass="25564">MDGRALTVSLAALSRPGRRECNEDAYGYWEGAGALVAVLCDGVGGQGGGQAASRIAVTHVLDAFAPHPEVNVDALQGLVRGANDAVVAQQVAGTLTADMRTTIVVLLLDLRTGAALWAHAGDSRLYRWRDARLLGHTRDQSLEQRLRDAGLRASAAAAGALTSALGSAEGFDFEVLDRPQVLASGDALLLCSDGLWSALDDAAMTSTMAGCSGVQAWVDRLEAGVQQAGRSDQDNYSALAIWCAAG</sequence>
<proteinExistence type="predicted"/>
<dbReference type="InterPro" id="IPR001932">
    <property type="entry name" value="PPM-type_phosphatase-like_dom"/>
</dbReference>
<reference evidence="2 3" key="1">
    <citation type="journal article" date="2014" name="Int. J. Syst. Evol. Microbiol.">
        <title>Ramlibacter solisilvae sp. nov., isolated from forest soil, and emended description of the genus Ramlibacter.</title>
        <authorList>
            <person name="Lee H.J."/>
            <person name="Lee S.H."/>
            <person name="Lee S.S."/>
            <person name="Lee J.S."/>
            <person name="Kim Y."/>
            <person name="Kim S.C."/>
            <person name="Jeon C.O."/>
        </authorList>
    </citation>
    <scope>NUCLEOTIDE SEQUENCE [LARGE SCALE GENOMIC DNA]</scope>
    <source>
        <strain evidence="2 3">5-10</strain>
    </source>
</reference>
<organism evidence="2 3">
    <name type="scientific">Ramlibacter tataouinensis</name>
    <dbReference type="NCBI Taxonomy" id="94132"/>
    <lineage>
        <taxon>Bacteria</taxon>
        <taxon>Pseudomonadati</taxon>
        <taxon>Pseudomonadota</taxon>
        <taxon>Betaproteobacteria</taxon>
        <taxon>Burkholderiales</taxon>
        <taxon>Comamonadaceae</taxon>
        <taxon>Ramlibacter</taxon>
    </lineage>
</organism>
<dbReference type="OrthoDB" id="9801841at2"/>
<dbReference type="Gene3D" id="3.60.40.10">
    <property type="entry name" value="PPM-type phosphatase domain"/>
    <property type="match status" value="1"/>
</dbReference>
<dbReference type="RefSeq" id="WP_061497437.1">
    <property type="nucleotide sequence ID" value="NZ_CP010951.1"/>
</dbReference>
<dbReference type="Proteomes" id="UP000070433">
    <property type="component" value="Chromosome"/>
</dbReference>
<dbReference type="InterPro" id="IPR036457">
    <property type="entry name" value="PPM-type-like_dom_sf"/>
</dbReference>
<keyword evidence="3" id="KW-1185">Reference proteome</keyword>
<evidence type="ECO:0000313" key="3">
    <source>
        <dbReference type="Proteomes" id="UP000070433"/>
    </source>
</evidence>
<dbReference type="AlphaFoldDB" id="A0A127JRI7"/>
<dbReference type="SMART" id="SM00331">
    <property type="entry name" value="PP2C_SIG"/>
    <property type="match status" value="1"/>
</dbReference>